<dbReference type="CDD" id="cd05483">
    <property type="entry name" value="retropepsin_like_bacteria"/>
    <property type="match status" value="1"/>
</dbReference>
<dbReference type="SUPFAM" id="SSF50630">
    <property type="entry name" value="Acid proteases"/>
    <property type="match status" value="1"/>
</dbReference>
<organism evidence="2 3">
    <name type="scientific">Sulfitobacter marinus</name>
    <dbReference type="NCBI Taxonomy" id="394264"/>
    <lineage>
        <taxon>Bacteria</taxon>
        <taxon>Pseudomonadati</taxon>
        <taxon>Pseudomonadota</taxon>
        <taxon>Alphaproteobacteria</taxon>
        <taxon>Rhodobacterales</taxon>
        <taxon>Roseobacteraceae</taxon>
        <taxon>Sulfitobacter</taxon>
    </lineage>
</organism>
<dbReference type="RefSeq" id="WP_093915041.1">
    <property type="nucleotide sequence ID" value="NZ_FPAJ01000001.1"/>
</dbReference>
<dbReference type="Proteomes" id="UP000199239">
    <property type="component" value="Unassembled WGS sequence"/>
</dbReference>
<keyword evidence="1" id="KW-1133">Transmembrane helix</keyword>
<dbReference type="AlphaFoldDB" id="A0A1I6QPY5"/>
<keyword evidence="2" id="KW-0645">Protease</keyword>
<accession>A0A1I6QPY5</accession>
<dbReference type="STRING" id="394264.SAMN04488040_0845"/>
<sequence>MAEFETGRLIYLLVLLAMVAGWFFMQGRGEGFNKTLQQAAIWGMIFVGAAAGYALWDDIARNSGAPQQSYSGGIGTVTLPRAQDGHYYLTVQINGAPIRFVVDTGASDMVLTREDAQRVGLSPDTLNYLGRANTANGEVRTAFVRLNEVQLGDVRDFDVPAVVNDGEMQQSLLGMGYLQRWGRIEISNNELILTR</sequence>
<feature type="transmembrane region" description="Helical" evidence="1">
    <location>
        <begin position="9"/>
        <end position="27"/>
    </location>
</feature>
<dbReference type="OrthoDB" id="7595324at2"/>
<reference evidence="3" key="1">
    <citation type="submission" date="2016-10" db="EMBL/GenBank/DDBJ databases">
        <authorList>
            <person name="Varghese N."/>
            <person name="Submissions S."/>
        </authorList>
    </citation>
    <scope>NUCLEOTIDE SEQUENCE [LARGE SCALE GENOMIC DNA]</scope>
    <source>
        <strain evidence="3">DSM 23422</strain>
    </source>
</reference>
<dbReference type="NCBIfam" id="TIGR02281">
    <property type="entry name" value="clan_AA_DTGA"/>
    <property type="match status" value="1"/>
</dbReference>
<dbReference type="InterPro" id="IPR011969">
    <property type="entry name" value="Clan_AA_Asp_peptidase_C"/>
</dbReference>
<evidence type="ECO:0000313" key="3">
    <source>
        <dbReference type="Proteomes" id="UP000199239"/>
    </source>
</evidence>
<protein>
    <submittedName>
        <fullName evidence="2">Aspartyl protease family protein</fullName>
    </submittedName>
</protein>
<evidence type="ECO:0000256" key="1">
    <source>
        <dbReference type="SAM" id="Phobius"/>
    </source>
</evidence>
<dbReference type="EMBL" id="FPAJ01000001">
    <property type="protein sequence ID" value="SFS54442.1"/>
    <property type="molecule type" value="Genomic_DNA"/>
</dbReference>
<keyword evidence="1" id="KW-0812">Transmembrane</keyword>
<keyword evidence="2" id="KW-0378">Hydrolase</keyword>
<dbReference type="Gene3D" id="2.40.70.10">
    <property type="entry name" value="Acid Proteases"/>
    <property type="match status" value="1"/>
</dbReference>
<dbReference type="InterPro" id="IPR001969">
    <property type="entry name" value="Aspartic_peptidase_AS"/>
</dbReference>
<keyword evidence="3" id="KW-1185">Reference proteome</keyword>
<gene>
    <name evidence="2" type="ORF">SAMN04488040_0845</name>
</gene>
<dbReference type="GO" id="GO:0004190">
    <property type="term" value="F:aspartic-type endopeptidase activity"/>
    <property type="evidence" value="ECO:0007669"/>
    <property type="project" value="InterPro"/>
</dbReference>
<evidence type="ECO:0000313" key="2">
    <source>
        <dbReference type="EMBL" id="SFS54442.1"/>
    </source>
</evidence>
<dbReference type="InterPro" id="IPR021109">
    <property type="entry name" value="Peptidase_aspartic_dom_sf"/>
</dbReference>
<proteinExistence type="predicted"/>
<keyword evidence="1" id="KW-0472">Membrane</keyword>
<dbReference type="InterPro" id="IPR034122">
    <property type="entry name" value="Retropepsin-like_bacterial"/>
</dbReference>
<name>A0A1I6QPY5_9RHOB</name>
<dbReference type="PROSITE" id="PS00141">
    <property type="entry name" value="ASP_PROTEASE"/>
    <property type="match status" value="1"/>
</dbReference>
<dbReference type="GO" id="GO:0006508">
    <property type="term" value="P:proteolysis"/>
    <property type="evidence" value="ECO:0007669"/>
    <property type="project" value="UniProtKB-KW"/>
</dbReference>
<dbReference type="Pfam" id="PF13650">
    <property type="entry name" value="Asp_protease_2"/>
    <property type="match status" value="1"/>
</dbReference>
<feature type="transmembrane region" description="Helical" evidence="1">
    <location>
        <begin position="39"/>
        <end position="56"/>
    </location>
</feature>